<reference evidence="1 2" key="1">
    <citation type="submission" date="2017-12" db="EMBL/GenBank/DDBJ databases">
        <authorList>
            <person name="Pombert J.-F."/>
            <person name="Haag K.L."/>
            <person name="Ebert D."/>
        </authorList>
    </citation>
    <scope>NUCLEOTIDE SEQUENCE [LARGE SCALE GENOMIC DNA]</scope>
    <source>
        <strain evidence="1">BE-OM-2</strain>
    </source>
</reference>
<dbReference type="VEuPathDB" id="MicrosporidiaDB:CWI36_2624p0010"/>
<keyword evidence="2" id="KW-1185">Reference proteome</keyword>
<name>A0A4Q9KT38_9MICR</name>
<accession>A0A4Q9KT38</accession>
<feature type="non-terminal residue" evidence="1">
    <location>
        <position position="243"/>
    </location>
</feature>
<evidence type="ECO:0000313" key="2">
    <source>
        <dbReference type="Proteomes" id="UP000291404"/>
    </source>
</evidence>
<dbReference type="EMBL" id="PITI01002624">
    <property type="protein sequence ID" value="TBT97933.1"/>
    <property type="molecule type" value="Genomic_DNA"/>
</dbReference>
<gene>
    <name evidence="1" type="ORF">CWI36_2624p0010</name>
</gene>
<comment type="caution">
    <text evidence="1">The sequence shown here is derived from an EMBL/GenBank/DDBJ whole genome shotgun (WGS) entry which is preliminary data.</text>
</comment>
<dbReference type="VEuPathDB" id="MicrosporidiaDB:CWI39_0754p0010"/>
<dbReference type="Proteomes" id="UP000291404">
    <property type="component" value="Unassembled WGS sequence"/>
</dbReference>
<organism evidence="1 2">
    <name type="scientific">Hamiltosporidium magnivora</name>
    <dbReference type="NCBI Taxonomy" id="148818"/>
    <lineage>
        <taxon>Eukaryota</taxon>
        <taxon>Fungi</taxon>
        <taxon>Fungi incertae sedis</taxon>
        <taxon>Microsporidia</taxon>
        <taxon>Dubosqiidae</taxon>
        <taxon>Hamiltosporidium</taxon>
    </lineage>
</organism>
<evidence type="ECO:0000313" key="1">
    <source>
        <dbReference type="EMBL" id="TBT97933.1"/>
    </source>
</evidence>
<protein>
    <submittedName>
        <fullName evidence="1">Uncharacterized protein</fullName>
    </submittedName>
</protein>
<proteinExistence type="predicted"/>
<sequence>MDIGFLNFIGITWIYMNKNAHSINMKQGISFSSHNNRYSSIALHLLLLLSSNICYKIEICFVKEDEIGLDSFNDKISLENLDSKCIGTRIFMMKISYLIKLFHSQTLNSENSMDYSFRFNKTKQGAEIDQNSIFNSENHQNYYNNKSDSDMEFMEEDDNIVQETINSSALNEKYNFEMPGFDCIAKNNSSLVFEYPGKFEIMSKYFDRKFESNAHSYKLNIAEITRNGVDFQIFRIFLTVLRF</sequence>
<dbReference type="AlphaFoldDB" id="A0A4Q9KT38"/>